<dbReference type="PANTHER" id="PTHR32108">
    <property type="entry name" value="DNA-DIRECTED RNA POLYMERASE SUBUNIT ALPHA"/>
    <property type="match status" value="1"/>
</dbReference>
<gene>
    <name evidence="1" type="ORF">PVK06_012153</name>
</gene>
<dbReference type="PANTHER" id="PTHR32108:SF5">
    <property type="entry name" value="DYNACTIN SUBUNIT 1-LIKE"/>
    <property type="match status" value="1"/>
</dbReference>
<dbReference type="EMBL" id="JARKNE010000004">
    <property type="protein sequence ID" value="KAK5836367.1"/>
    <property type="molecule type" value="Genomic_DNA"/>
</dbReference>
<sequence>MLIPMTYGELYQNQFNAHIVSPFYLKPMQPPLPKWYDANVQCEYHAGITGHSIENCPSFKKLIERFIKVGIVRFDDLFGPNVAGNPLLSHPDQGVNVIIENERKRTKTELRR</sequence>
<name>A0ABR0QAR6_GOSAR</name>
<proteinExistence type="predicted"/>
<dbReference type="Proteomes" id="UP001358586">
    <property type="component" value="Chromosome 4"/>
</dbReference>
<accession>A0ABR0QAR6</accession>
<keyword evidence="2" id="KW-1185">Reference proteome</keyword>
<evidence type="ECO:0000313" key="2">
    <source>
        <dbReference type="Proteomes" id="UP001358586"/>
    </source>
</evidence>
<reference evidence="1 2" key="1">
    <citation type="submission" date="2023-03" db="EMBL/GenBank/DDBJ databases">
        <title>WGS of Gossypium arboreum.</title>
        <authorList>
            <person name="Yu D."/>
        </authorList>
    </citation>
    <scope>NUCLEOTIDE SEQUENCE [LARGE SCALE GENOMIC DNA]</scope>
    <source>
        <tissue evidence="1">Leaf</tissue>
    </source>
</reference>
<protein>
    <submittedName>
        <fullName evidence="1">Uncharacterized protein</fullName>
    </submittedName>
</protein>
<comment type="caution">
    <text evidence="1">The sequence shown here is derived from an EMBL/GenBank/DDBJ whole genome shotgun (WGS) entry which is preliminary data.</text>
</comment>
<organism evidence="1 2">
    <name type="scientific">Gossypium arboreum</name>
    <name type="common">Tree cotton</name>
    <name type="synonym">Gossypium nanking</name>
    <dbReference type="NCBI Taxonomy" id="29729"/>
    <lineage>
        <taxon>Eukaryota</taxon>
        <taxon>Viridiplantae</taxon>
        <taxon>Streptophyta</taxon>
        <taxon>Embryophyta</taxon>
        <taxon>Tracheophyta</taxon>
        <taxon>Spermatophyta</taxon>
        <taxon>Magnoliopsida</taxon>
        <taxon>eudicotyledons</taxon>
        <taxon>Gunneridae</taxon>
        <taxon>Pentapetalae</taxon>
        <taxon>rosids</taxon>
        <taxon>malvids</taxon>
        <taxon>Malvales</taxon>
        <taxon>Malvaceae</taxon>
        <taxon>Malvoideae</taxon>
        <taxon>Gossypium</taxon>
    </lineage>
</organism>
<evidence type="ECO:0000313" key="1">
    <source>
        <dbReference type="EMBL" id="KAK5836367.1"/>
    </source>
</evidence>